<dbReference type="OrthoDB" id="2001376at2"/>
<evidence type="ECO:0000313" key="4">
    <source>
        <dbReference type="EMBL" id="SER49276.1"/>
    </source>
</evidence>
<evidence type="ECO:0000313" key="5">
    <source>
        <dbReference type="Proteomes" id="UP000182584"/>
    </source>
</evidence>
<accession>A0A1H9PLS8</accession>
<dbReference type="EMBL" id="FOGJ01000006">
    <property type="protein sequence ID" value="SER49276.1"/>
    <property type="molecule type" value="Genomic_DNA"/>
</dbReference>
<dbReference type="InterPro" id="IPR003646">
    <property type="entry name" value="SH3-like_bac-type"/>
</dbReference>
<evidence type="ECO:0000256" key="2">
    <source>
        <dbReference type="SAM" id="Phobius"/>
    </source>
</evidence>
<feature type="compositionally biased region" description="Basic and acidic residues" evidence="1">
    <location>
        <begin position="371"/>
        <end position="384"/>
    </location>
</feature>
<dbReference type="RefSeq" id="WP_074755061.1">
    <property type="nucleotide sequence ID" value="NZ_FOGJ01000006.1"/>
</dbReference>
<feature type="compositionally biased region" description="Low complexity" evidence="1">
    <location>
        <begin position="225"/>
        <end position="242"/>
    </location>
</feature>
<keyword evidence="2" id="KW-0812">Transmembrane</keyword>
<feature type="region of interest" description="Disordered" evidence="1">
    <location>
        <begin position="361"/>
        <end position="477"/>
    </location>
</feature>
<sequence length="477" mass="51423">MEKNRGRITALVVVFATIITLVFGGRYIASAETVTYATVTASSAKVRSNTDTSSEVVGSLKSGDQVQILSEVTDANGQVWYKVNVVGGTGYVRGDLVAKGEPQEVDTTNTTTTTETTPSTDANTTTNTETTTAQNTQTTVDLPDTQVTAMDSTSATVTTSKANVRSGAGTAYSVAGSVASGDVVTITGTANDSAGKQWYYITLSNGVQGFIRADLVQLGATTPADQTGDTGEQTDGGENTENPENSDNTEGTDTQETTEPSQEQSNTGNAIVATTSSDSYYVFIDTDGTYQLVKNTDGNAVKYSVEGILAANDYIQTHGTQKAFGLLDIILIVLVIVLAGAVIFLFIRLRNLLYYDDEGGNYEDDNMQYDEEPKPRKAGFFEKLRSKKNNGYDEGYEDGYPEDGYPEDGYPEDGYPEDYPEEEPAPDNGRGSAVNGSTVRPERDSRPTPRKSRNFADDDDFEFEFLDLDNDNDGKRR</sequence>
<dbReference type="SMART" id="SM00287">
    <property type="entry name" value="SH3b"/>
    <property type="match status" value="2"/>
</dbReference>
<feature type="transmembrane region" description="Helical" evidence="2">
    <location>
        <begin position="323"/>
        <end position="347"/>
    </location>
</feature>
<proteinExistence type="predicted"/>
<dbReference type="Pfam" id="PF08239">
    <property type="entry name" value="SH3_3"/>
    <property type="match status" value="2"/>
</dbReference>
<protein>
    <submittedName>
        <fullName evidence="4">Uncharacterized conserved protein YgiM, contains N-terminal SH3 domain, DUF1202 family</fullName>
    </submittedName>
</protein>
<feature type="domain" description="SH3b" evidence="3">
    <location>
        <begin position="34"/>
        <end position="101"/>
    </location>
</feature>
<reference evidence="4 5" key="1">
    <citation type="submission" date="2016-10" db="EMBL/GenBank/DDBJ databases">
        <authorList>
            <person name="de Groot N.N."/>
        </authorList>
    </citation>
    <scope>NUCLEOTIDE SEQUENCE [LARGE SCALE GENOMIC DNA]</scope>
    <source>
        <strain evidence="4 5">AR40</strain>
    </source>
</reference>
<feature type="domain" description="SH3b" evidence="3">
    <location>
        <begin position="152"/>
        <end position="220"/>
    </location>
</feature>
<dbReference type="PANTHER" id="PTHR34408">
    <property type="entry name" value="FAMILY PROTEIN, PUTATIVE-RELATED"/>
    <property type="match status" value="1"/>
</dbReference>
<dbReference type="AlphaFoldDB" id="A0A1H9PLS8"/>
<dbReference type="InterPro" id="IPR052354">
    <property type="entry name" value="Cell_Wall_Dynamics_Protein"/>
</dbReference>
<evidence type="ECO:0000256" key="1">
    <source>
        <dbReference type="SAM" id="MobiDB-lite"/>
    </source>
</evidence>
<evidence type="ECO:0000259" key="3">
    <source>
        <dbReference type="PROSITE" id="PS51781"/>
    </source>
</evidence>
<organism evidence="4 5">
    <name type="scientific">Butyrivibrio fibrisolvens</name>
    <dbReference type="NCBI Taxonomy" id="831"/>
    <lineage>
        <taxon>Bacteria</taxon>
        <taxon>Bacillati</taxon>
        <taxon>Bacillota</taxon>
        <taxon>Clostridia</taxon>
        <taxon>Lachnospirales</taxon>
        <taxon>Lachnospiraceae</taxon>
        <taxon>Butyrivibrio</taxon>
    </lineage>
</organism>
<feature type="compositionally biased region" description="Acidic residues" evidence="1">
    <location>
        <begin position="394"/>
        <end position="425"/>
    </location>
</feature>
<feature type="compositionally biased region" description="Acidic residues" evidence="1">
    <location>
        <begin position="457"/>
        <end position="471"/>
    </location>
</feature>
<feature type="region of interest" description="Disordered" evidence="1">
    <location>
        <begin position="98"/>
        <end position="133"/>
    </location>
</feature>
<feature type="compositionally biased region" description="Low complexity" evidence="1">
    <location>
        <begin position="106"/>
        <end position="133"/>
    </location>
</feature>
<keyword evidence="2" id="KW-1133">Transmembrane helix</keyword>
<gene>
    <name evidence="4" type="ORF">SAMN04487884_10683</name>
</gene>
<feature type="region of interest" description="Disordered" evidence="1">
    <location>
        <begin position="221"/>
        <end position="269"/>
    </location>
</feature>
<keyword evidence="2" id="KW-0472">Membrane</keyword>
<name>A0A1H9PLS8_BUTFI</name>
<dbReference type="Proteomes" id="UP000182584">
    <property type="component" value="Unassembled WGS sequence"/>
</dbReference>
<feature type="compositionally biased region" description="Polar residues" evidence="1">
    <location>
        <begin position="243"/>
        <end position="269"/>
    </location>
</feature>
<dbReference type="PROSITE" id="PS51781">
    <property type="entry name" value="SH3B"/>
    <property type="match status" value="2"/>
</dbReference>
<dbReference type="eggNOG" id="COG3103">
    <property type="taxonomic scope" value="Bacteria"/>
</dbReference>
<feature type="compositionally biased region" description="Acidic residues" evidence="1">
    <location>
        <begin position="361"/>
        <end position="370"/>
    </location>
</feature>
<dbReference type="Gene3D" id="2.30.30.40">
    <property type="entry name" value="SH3 Domains"/>
    <property type="match status" value="2"/>
</dbReference>